<dbReference type="OrthoDB" id="68575at2759"/>
<dbReference type="OMA" id="VPEYNYG"/>
<dbReference type="InterPro" id="IPR005025">
    <property type="entry name" value="FMN_Rdtase-like_dom"/>
</dbReference>
<evidence type="ECO:0000313" key="2">
    <source>
        <dbReference type="EMBL" id="EMR68628.1"/>
    </source>
</evidence>
<dbReference type="eggNOG" id="KOG4530">
    <property type="taxonomic scope" value="Eukaryota"/>
</dbReference>
<dbReference type="STRING" id="1287681.M7SVV5"/>
<dbReference type="InterPro" id="IPR050712">
    <property type="entry name" value="NAD(P)H-dep_reductase"/>
</dbReference>
<dbReference type="GO" id="GO:0016491">
    <property type="term" value="F:oxidoreductase activity"/>
    <property type="evidence" value="ECO:0007669"/>
    <property type="project" value="InterPro"/>
</dbReference>
<dbReference type="EMBL" id="KB706202">
    <property type="protein sequence ID" value="EMR68628.1"/>
    <property type="molecule type" value="Genomic_DNA"/>
</dbReference>
<dbReference type="PANTHER" id="PTHR30543">
    <property type="entry name" value="CHROMATE REDUCTASE"/>
    <property type="match status" value="1"/>
</dbReference>
<keyword evidence="3" id="KW-1185">Reference proteome</keyword>
<dbReference type="Pfam" id="PF03358">
    <property type="entry name" value="FMN_red"/>
    <property type="match status" value="1"/>
</dbReference>
<reference evidence="3" key="1">
    <citation type="journal article" date="2013" name="Genome Announc.">
        <title>Draft genome sequence of the grapevine dieback fungus Eutypa lata UCR-EL1.</title>
        <authorList>
            <person name="Blanco-Ulate B."/>
            <person name="Rolshausen P.E."/>
            <person name="Cantu D."/>
        </authorList>
    </citation>
    <scope>NUCLEOTIDE SEQUENCE [LARGE SCALE GENOMIC DNA]</scope>
    <source>
        <strain evidence="3">UCR-EL1</strain>
    </source>
</reference>
<name>M7SVV5_EUTLA</name>
<dbReference type="SUPFAM" id="SSF52218">
    <property type="entry name" value="Flavoproteins"/>
    <property type="match status" value="1"/>
</dbReference>
<gene>
    <name evidence="2" type="ORF">UCREL1_4346</name>
</gene>
<dbReference type="KEGG" id="ela:UCREL1_4346"/>
<dbReference type="GO" id="GO:0005829">
    <property type="term" value="C:cytosol"/>
    <property type="evidence" value="ECO:0007669"/>
    <property type="project" value="TreeGrafter"/>
</dbReference>
<organism evidence="2 3">
    <name type="scientific">Eutypa lata (strain UCR-EL1)</name>
    <name type="common">Grapevine dieback disease fungus</name>
    <name type="synonym">Eutypa armeniacae</name>
    <dbReference type="NCBI Taxonomy" id="1287681"/>
    <lineage>
        <taxon>Eukaryota</taxon>
        <taxon>Fungi</taxon>
        <taxon>Dikarya</taxon>
        <taxon>Ascomycota</taxon>
        <taxon>Pezizomycotina</taxon>
        <taxon>Sordariomycetes</taxon>
        <taxon>Xylariomycetidae</taxon>
        <taxon>Xylariales</taxon>
        <taxon>Diatrypaceae</taxon>
        <taxon>Eutypa</taxon>
    </lineage>
</organism>
<dbReference type="Proteomes" id="UP000012174">
    <property type="component" value="Unassembled WGS sequence"/>
</dbReference>
<dbReference type="AlphaFoldDB" id="M7SVV5"/>
<sequence>MASKSVALLILGARGVRVGPQIAKFVKERFEKPAADANISLPIVDLASFNLPIFNEAIIPATIPEKGSFQYEHSKAWSSEIKKHDGYVLVIPEYNYSVAGSTKNAIDYLLHEWRGKPATIFSYGLEGGKNANEQVKSALTMMGLKITETCPTLLFAGGRGPDLSAAAAEGKLGEDTRAAWEQDERIPKAFAELKHLLLQPNVDPEITSLK</sequence>
<evidence type="ECO:0000313" key="3">
    <source>
        <dbReference type="Proteomes" id="UP000012174"/>
    </source>
</evidence>
<dbReference type="GO" id="GO:0010181">
    <property type="term" value="F:FMN binding"/>
    <property type="evidence" value="ECO:0007669"/>
    <property type="project" value="TreeGrafter"/>
</dbReference>
<protein>
    <submittedName>
        <fullName evidence="2">Putative nadph-dependent fmn reductase protein</fullName>
    </submittedName>
</protein>
<dbReference type="Gene3D" id="3.40.50.360">
    <property type="match status" value="1"/>
</dbReference>
<evidence type="ECO:0000259" key="1">
    <source>
        <dbReference type="Pfam" id="PF03358"/>
    </source>
</evidence>
<dbReference type="InterPro" id="IPR029039">
    <property type="entry name" value="Flavoprotein-like_sf"/>
</dbReference>
<accession>M7SVV5</accession>
<dbReference type="PANTHER" id="PTHR30543:SF21">
    <property type="entry name" value="NAD(P)H-DEPENDENT FMN REDUCTASE LOT6"/>
    <property type="match status" value="1"/>
</dbReference>
<dbReference type="HOGENOM" id="CLU_055322_2_0_1"/>
<feature type="domain" description="NADPH-dependent FMN reductase-like" evidence="1">
    <location>
        <begin position="16"/>
        <end position="144"/>
    </location>
</feature>
<proteinExistence type="predicted"/>